<name>A0A072TUV1_MEDTR</name>
<dbReference type="EnsemblPlants" id="KEH20633">
    <property type="protein sequence ID" value="KEH20633"/>
    <property type="gene ID" value="MTR_8g080950"/>
</dbReference>
<evidence type="ECO:0000313" key="2">
    <source>
        <dbReference type="EnsemblPlants" id="KEH20633"/>
    </source>
</evidence>
<gene>
    <name evidence="1" type="ordered locus">MTR_8g080950</name>
</gene>
<reference evidence="2" key="3">
    <citation type="submission" date="2015-04" db="UniProtKB">
        <authorList>
            <consortium name="EnsemblPlants"/>
        </authorList>
    </citation>
    <scope>IDENTIFICATION</scope>
    <source>
        <strain evidence="2">cv. Jemalong A17</strain>
    </source>
</reference>
<sequence length="115" mass="13347">MGADADNSDDSSDDFWSLYWDCKVYVTKEGIWKEKEGTLFTGSRSLKFDMPVFYNGNVHFNSDCSPYLIKLSLWKRILKVRVKAMGLMEKDPDLMVFSTRRKVYGYGLTNGNYEN</sequence>
<dbReference type="Proteomes" id="UP000002051">
    <property type="component" value="Chromosome 8"/>
</dbReference>
<reference evidence="1 3" key="2">
    <citation type="journal article" date="2014" name="BMC Genomics">
        <title>An improved genome release (version Mt4.0) for the model legume Medicago truncatula.</title>
        <authorList>
            <person name="Tang H."/>
            <person name="Krishnakumar V."/>
            <person name="Bidwell S."/>
            <person name="Rosen B."/>
            <person name="Chan A."/>
            <person name="Zhou S."/>
            <person name="Gentzbittel L."/>
            <person name="Childs K.L."/>
            <person name="Yandell M."/>
            <person name="Gundlach H."/>
            <person name="Mayer K.F."/>
            <person name="Schwartz D.C."/>
            <person name="Town C.D."/>
        </authorList>
    </citation>
    <scope>GENOME REANNOTATION</scope>
    <source>
        <strain evidence="1">A17</strain>
        <strain evidence="2 3">cv. Jemalong A17</strain>
    </source>
</reference>
<organism evidence="1 3">
    <name type="scientific">Medicago truncatula</name>
    <name type="common">Barrel medic</name>
    <name type="synonym">Medicago tribuloides</name>
    <dbReference type="NCBI Taxonomy" id="3880"/>
    <lineage>
        <taxon>Eukaryota</taxon>
        <taxon>Viridiplantae</taxon>
        <taxon>Streptophyta</taxon>
        <taxon>Embryophyta</taxon>
        <taxon>Tracheophyta</taxon>
        <taxon>Spermatophyta</taxon>
        <taxon>Magnoliopsida</taxon>
        <taxon>eudicotyledons</taxon>
        <taxon>Gunneridae</taxon>
        <taxon>Pentapetalae</taxon>
        <taxon>rosids</taxon>
        <taxon>fabids</taxon>
        <taxon>Fabales</taxon>
        <taxon>Fabaceae</taxon>
        <taxon>Papilionoideae</taxon>
        <taxon>50 kb inversion clade</taxon>
        <taxon>NPAAA clade</taxon>
        <taxon>Hologalegina</taxon>
        <taxon>IRL clade</taxon>
        <taxon>Trifolieae</taxon>
        <taxon>Medicago</taxon>
    </lineage>
</organism>
<dbReference type="EMBL" id="CM001224">
    <property type="protein sequence ID" value="KEH20633.1"/>
    <property type="molecule type" value="Genomic_DNA"/>
</dbReference>
<dbReference type="AlphaFoldDB" id="A0A072TUV1"/>
<protein>
    <submittedName>
        <fullName evidence="1 2">Uncharacterized protein</fullName>
    </submittedName>
</protein>
<evidence type="ECO:0000313" key="3">
    <source>
        <dbReference type="Proteomes" id="UP000002051"/>
    </source>
</evidence>
<accession>A0A072TUV1</accession>
<evidence type="ECO:0000313" key="1">
    <source>
        <dbReference type="EMBL" id="KEH20633.1"/>
    </source>
</evidence>
<keyword evidence="3" id="KW-1185">Reference proteome</keyword>
<proteinExistence type="predicted"/>
<reference evidence="1 3" key="1">
    <citation type="journal article" date="2011" name="Nature">
        <title>The Medicago genome provides insight into the evolution of rhizobial symbioses.</title>
        <authorList>
            <person name="Young N.D."/>
            <person name="Debelle F."/>
            <person name="Oldroyd G.E."/>
            <person name="Geurts R."/>
            <person name="Cannon S.B."/>
            <person name="Udvardi M.K."/>
            <person name="Benedito V.A."/>
            <person name="Mayer K.F."/>
            <person name="Gouzy J."/>
            <person name="Schoof H."/>
            <person name="Van de Peer Y."/>
            <person name="Proost S."/>
            <person name="Cook D.R."/>
            <person name="Meyers B.C."/>
            <person name="Spannagl M."/>
            <person name="Cheung F."/>
            <person name="De Mita S."/>
            <person name="Krishnakumar V."/>
            <person name="Gundlach H."/>
            <person name="Zhou S."/>
            <person name="Mudge J."/>
            <person name="Bharti A.K."/>
            <person name="Murray J.D."/>
            <person name="Naoumkina M.A."/>
            <person name="Rosen B."/>
            <person name="Silverstein K.A."/>
            <person name="Tang H."/>
            <person name="Rombauts S."/>
            <person name="Zhao P.X."/>
            <person name="Zhou P."/>
            <person name="Barbe V."/>
            <person name="Bardou P."/>
            <person name="Bechner M."/>
            <person name="Bellec A."/>
            <person name="Berger A."/>
            <person name="Berges H."/>
            <person name="Bidwell S."/>
            <person name="Bisseling T."/>
            <person name="Choisne N."/>
            <person name="Couloux A."/>
            <person name="Denny R."/>
            <person name="Deshpande S."/>
            <person name="Dai X."/>
            <person name="Doyle J.J."/>
            <person name="Dudez A.M."/>
            <person name="Farmer A.D."/>
            <person name="Fouteau S."/>
            <person name="Franken C."/>
            <person name="Gibelin C."/>
            <person name="Gish J."/>
            <person name="Goldstein S."/>
            <person name="Gonzalez A.J."/>
            <person name="Green P.J."/>
            <person name="Hallab A."/>
            <person name="Hartog M."/>
            <person name="Hua A."/>
            <person name="Humphray S.J."/>
            <person name="Jeong D.H."/>
            <person name="Jing Y."/>
            <person name="Jocker A."/>
            <person name="Kenton S.M."/>
            <person name="Kim D.J."/>
            <person name="Klee K."/>
            <person name="Lai H."/>
            <person name="Lang C."/>
            <person name="Lin S."/>
            <person name="Macmil S.L."/>
            <person name="Magdelenat G."/>
            <person name="Matthews L."/>
            <person name="McCorrison J."/>
            <person name="Monaghan E.L."/>
            <person name="Mun J.H."/>
            <person name="Najar F.Z."/>
            <person name="Nicholson C."/>
            <person name="Noirot C."/>
            <person name="O'Bleness M."/>
            <person name="Paule C.R."/>
            <person name="Poulain J."/>
            <person name="Prion F."/>
            <person name="Qin B."/>
            <person name="Qu C."/>
            <person name="Retzel E.F."/>
            <person name="Riddle C."/>
            <person name="Sallet E."/>
            <person name="Samain S."/>
            <person name="Samson N."/>
            <person name="Sanders I."/>
            <person name="Saurat O."/>
            <person name="Scarpelli C."/>
            <person name="Schiex T."/>
            <person name="Segurens B."/>
            <person name="Severin A.J."/>
            <person name="Sherrier D.J."/>
            <person name="Shi R."/>
            <person name="Sims S."/>
            <person name="Singer S.R."/>
            <person name="Sinharoy S."/>
            <person name="Sterck L."/>
            <person name="Viollet A."/>
            <person name="Wang B.B."/>
            <person name="Wang K."/>
            <person name="Wang M."/>
            <person name="Wang X."/>
            <person name="Warfsmann J."/>
            <person name="Weissenbach J."/>
            <person name="White D.D."/>
            <person name="White J.D."/>
            <person name="Wiley G.B."/>
            <person name="Wincker P."/>
            <person name="Xing Y."/>
            <person name="Yang L."/>
            <person name="Yao Z."/>
            <person name="Ying F."/>
            <person name="Zhai J."/>
            <person name="Zhou L."/>
            <person name="Zuber A."/>
            <person name="Denarie J."/>
            <person name="Dixon R.A."/>
            <person name="May G.D."/>
            <person name="Schwartz D.C."/>
            <person name="Rogers J."/>
            <person name="Quetier F."/>
            <person name="Town C.D."/>
            <person name="Roe B.A."/>
        </authorList>
    </citation>
    <scope>NUCLEOTIDE SEQUENCE [LARGE SCALE GENOMIC DNA]</scope>
    <source>
        <strain evidence="1">A17</strain>
        <strain evidence="2 3">cv. Jemalong A17</strain>
    </source>
</reference>
<dbReference type="HOGENOM" id="CLU_2112559_0_0_1"/>